<evidence type="ECO:0000256" key="7">
    <source>
        <dbReference type="ARBA" id="ARBA00023180"/>
    </source>
</evidence>
<feature type="signal peptide" evidence="8">
    <location>
        <begin position="1"/>
        <end position="19"/>
    </location>
</feature>
<feature type="chain" id="PRO_5003120057" description="Nuclease Le1" evidence="8">
    <location>
        <begin position="20"/>
        <end position="307"/>
    </location>
</feature>
<gene>
    <name evidence="9" type="ORF">SCHCODRAFT_47695</name>
</gene>
<dbReference type="SUPFAM" id="SSF48537">
    <property type="entry name" value="Phospholipase C/P1 nuclease"/>
    <property type="match status" value="1"/>
</dbReference>
<evidence type="ECO:0000256" key="1">
    <source>
        <dbReference type="ARBA" id="ARBA00009547"/>
    </source>
</evidence>
<dbReference type="GO" id="GO:0006308">
    <property type="term" value="P:DNA catabolic process"/>
    <property type="evidence" value="ECO:0007669"/>
    <property type="project" value="InterPro"/>
</dbReference>
<keyword evidence="5" id="KW-0378">Hydrolase</keyword>
<dbReference type="Gene3D" id="1.10.575.10">
    <property type="entry name" value="P1 Nuclease"/>
    <property type="match status" value="1"/>
</dbReference>
<dbReference type="InterPro" id="IPR003154">
    <property type="entry name" value="S1/P1nuclease"/>
</dbReference>
<keyword evidence="7" id="KW-0325">Glycoprotein</keyword>
<dbReference type="PANTHER" id="PTHR33146">
    <property type="entry name" value="ENDONUCLEASE 4"/>
    <property type="match status" value="1"/>
</dbReference>
<evidence type="ECO:0000313" key="10">
    <source>
        <dbReference type="Proteomes" id="UP000007431"/>
    </source>
</evidence>
<keyword evidence="6" id="KW-1015">Disulfide bond</keyword>
<sequence length="307" mass="33103">MKAVSAALALSSLAGRVVAWGAVGHEAVGYVAQAFLAPNALDFVQTSLGSKFNESLGPAGPWADEIKSNHAYDWSSALHYVDAEDSPPSSCSVDEERDCADGKCILTAIANYTSRVVDQDLTDAEQSEALKFLDHFIGDLGQPLHVEATKVGGNEIKVKCNGKSTNLHSVTDSGIITVLLNGKSAESWASDLAKRIKSGGVYASQASDWITCADPSATLSRRDLSLREDIWMFLESRAIKPLKCPLEWAKDANSYDCSTVFTYKNGSDLCTGSYYDDAVKTIELQVAKQGYRLAAWLNVLFDGDTNL</sequence>
<evidence type="ECO:0000256" key="8">
    <source>
        <dbReference type="SAM" id="SignalP"/>
    </source>
</evidence>
<keyword evidence="3" id="KW-0479">Metal-binding</keyword>
<evidence type="ECO:0000256" key="5">
    <source>
        <dbReference type="ARBA" id="ARBA00022801"/>
    </source>
</evidence>
<dbReference type="InParanoid" id="D8PLB0"/>
<reference evidence="9 10" key="1">
    <citation type="journal article" date="2010" name="Nat. Biotechnol.">
        <title>Genome sequence of the model mushroom Schizophyllum commune.</title>
        <authorList>
            <person name="Ohm R.A."/>
            <person name="de Jong J.F."/>
            <person name="Lugones L.G."/>
            <person name="Aerts A."/>
            <person name="Kothe E."/>
            <person name="Stajich J.E."/>
            <person name="de Vries R.P."/>
            <person name="Record E."/>
            <person name="Levasseur A."/>
            <person name="Baker S.E."/>
            <person name="Bartholomew K.A."/>
            <person name="Coutinho P.M."/>
            <person name="Erdmann S."/>
            <person name="Fowler T.J."/>
            <person name="Gathman A.C."/>
            <person name="Lombard V."/>
            <person name="Henrissat B."/>
            <person name="Knabe N."/>
            <person name="Kuees U."/>
            <person name="Lilly W.W."/>
            <person name="Lindquist E."/>
            <person name="Lucas S."/>
            <person name="Magnuson J.K."/>
            <person name="Piumi F."/>
            <person name="Raudaskoski M."/>
            <person name="Salamov A."/>
            <person name="Schmutz J."/>
            <person name="Schwarze F.W.M.R."/>
            <person name="vanKuyk P.A."/>
            <person name="Horton J.S."/>
            <person name="Grigoriev I.V."/>
            <person name="Woesten H.A.B."/>
        </authorList>
    </citation>
    <scope>NUCLEOTIDE SEQUENCE [LARGE SCALE GENOMIC DNA]</scope>
    <source>
        <strain evidence="10">H4-8 / FGSC 9210</strain>
    </source>
</reference>
<evidence type="ECO:0000256" key="6">
    <source>
        <dbReference type="ARBA" id="ARBA00023157"/>
    </source>
</evidence>
<dbReference type="GO" id="GO:0003676">
    <property type="term" value="F:nucleic acid binding"/>
    <property type="evidence" value="ECO:0007669"/>
    <property type="project" value="InterPro"/>
</dbReference>
<dbReference type="PANTHER" id="PTHR33146:SF26">
    <property type="entry name" value="ENDONUCLEASE 4"/>
    <property type="match status" value="1"/>
</dbReference>
<dbReference type="CDD" id="cd11010">
    <property type="entry name" value="S1-P1_nuclease"/>
    <property type="match status" value="1"/>
</dbReference>
<dbReference type="GO" id="GO:0016788">
    <property type="term" value="F:hydrolase activity, acting on ester bonds"/>
    <property type="evidence" value="ECO:0007669"/>
    <property type="project" value="InterPro"/>
</dbReference>
<keyword evidence="10" id="KW-1185">Reference proteome</keyword>
<dbReference type="eggNOG" id="ENOG502RY0T">
    <property type="taxonomic scope" value="Eukaryota"/>
</dbReference>
<evidence type="ECO:0000256" key="2">
    <source>
        <dbReference type="ARBA" id="ARBA00022722"/>
    </source>
</evidence>
<evidence type="ECO:0000256" key="3">
    <source>
        <dbReference type="ARBA" id="ARBA00022723"/>
    </source>
</evidence>
<keyword evidence="8" id="KW-0732">Signal</keyword>
<accession>D8PLB0</accession>
<dbReference type="GO" id="GO:0046872">
    <property type="term" value="F:metal ion binding"/>
    <property type="evidence" value="ECO:0007669"/>
    <property type="project" value="UniProtKB-KW"/>
</dbReference>
<dbReference type="GO" id="GO:0004519">
    <property type="term" value="F:endonuclease activity"/>
    <property type="evidence" value="ECO:0007669"/>
    <property type="project" value="UniProtKB-KW"/>
</dbReference>
<comment type="similarity">
    <text evidence="1">Belongs to the nuclease type I family.</text>
</comment>
<dbReference type="Pfam" id="PF02265">
    <property type="entry name" value="S1-P1_nuclease"/>
    <property type="match status" value="1"/>
</dbReference>
<evidence type="ECO:0008006" key="11">
    <source>
        <dbReference type="Google" id="ProtNLM"/>
    </source>
</evidence>
<dbReference type="EMBL" id="GL377302">
    <property type="protein sequence ID" value="EFJ04071.1"/>
    <property type="molecule type" value="Genomic_DNA"/>
</dbReference>
<keyword evidence="4" id="KW-0255">Endonuclease</keyword>
<keyword evidence="2" id="KW-0540">Nuclease</keyword>
<dbReference type="VEuPathDB" id="FungiDB:SCHCODRAFT_02609420"/>
<evidence type="ECO:0000256" key="4">
    <source>
        <dbReference type="ARBA" id="ARBA00022759"/>
    </source>
</evidence>
<dbReference type="OMA" id="GYRLANW"/>
<dbReference type="Proteomes" id="UP000007431">
    <property type="component" value="Unassembled WGS sequence"/>
</dbReference>
<dbReference type="HOGENOM" id="CLU_044365_0_0_1"/>
<name>D8PLB0_SCHCM</name>
<dbReference type="InterPro" id="IPR008947">
    <property type="entry name" value="PLipase_C/P1_nuclease_dom_sf"/>
</dbReference>
<dbReference type="AlphaFoldDB" id="D8PLB0"/>
<organism evidence="10">
    <name type="scientific">Schizophyllum commune (strain H4-8 / FGSC 9210)</name>
    <name type="common">Split gill fungus</name>
    <dbReference type="NCBI Taxonomy" id="578458"/>
    <lineage>
        <taxon>Eukaryota</taxon>
        <taxon>Fungi</taxon>
        <taxon>Dikarya</taxon>
        <taxon>Basidiomycota</taxon>
        <taxon>Agaricomycotina</taxon>
        <taxon>Agaricomycetes</taxon>
        <taxon>Agaricomycetidae</taxon>
        <taxon>Agaricales</taxon>
        <taxon>Schizophyllaceae</taxon>
        <taxon>Schizophyllum</taxon>
    </lineage>
</organism>
<evidence type="ECO:0000313" key="9">
    <source>
        <dbReference type="EMBL" id="EFJ04071.1"/>
    </source>
</evidence>
<proteinExistence type="inferred from homology"/>
<protein>
    <recommendedName>
        <fullName evidence="11">Nuclease Le1</fullName>
    </recommendedName>
</protein>